<dbReference type="PROSITE" id="PS51855">
    <property type="entry name" value="MGS"/>
    <property type="match status" value="1"/>
</dbReference>
<comment type="catalytic activity">
    <reaction evidence="2">
        <text>dihydroxyacetone phosphate = methylglyoxal + phosphate</text>
        <dbReference type="Rhea" id="RHEA:17937"/>
        <dbReference type="ChEBI" id="CHEBI:17158"/>
        <dbReference type="ChEBI" id="CHEBI:43474"/>
        <dbReference type="ChEBI" id="CHEBI:57642"/>
        <dbReference type="EC" id="4.2.3.3"/>
    </reaction>
</comment>
<feature type="domain" description="MGS-like" evidence="4">
    <location>
        <begin position="1"/>
        <end position="146"/>
    </location>
</feature>
<dbReference type="SUPFAM" id="SSF52335">
    <property type="entry name" value="Methylglyoxal synthase-like"/>
    <property type="match status" value="1"/>
</dbReference>
<reference evidence="5" key="2">
    <citation type="journal article" date="2018" name="ISME J.">
        <title>A dynamic microbial community with high functional redundancy inhabits the cold, oxic subseafloor aquifer.</title>
        <authorList>
            <person name="Tully B.J."/>
            <person name="Wheat C.G."/>
            <person name="Glazer B.T."/>
            <person name="Huber J.A."/>
        </authorList>
    </citation>
    <scope>NUCLEOTIDE SEQUENCE</scope>
    <source>
        <strain evidence="5">NORP83</strain>
    </source>
</reference>
<comment type="caution">
    <text evidence="5">The sequence shown here is derived from an EMBL/GenBank/DDBJ whole genome shotgun (WGS) entry which is preliminary data.</text>
</comment>
<evidence type="ECO:0000256" key="3">
    <source>
        <dbReference type="PIRSR" id="PIRSR006614-1"/>
    </source>
</evidence>
<dbReference type="PANTHER" id="PTHR30492:SF0">
    <property type="entry name" value="METHYLGLYOXAL SYNTHASE"/>
    <property type="match status" value="1"/>
</dbReference>
<protein>
    <recommendedName>
        <fullName evidence="2">Methylglyoxal synthase</fullName>
        <shortName evidence="2">MGS</shortName>
        <ecNumber evidence="2">4.2.3.3</ecNumber>
    </recommendedName>
</protein>
<dbReference type="PROSITE" id="PS01335">
    <property type="entry name" value="METHYLGLYOXAL_SYNTH"/>
    <property type="match status" value="1"/>
</dbReference>
<feature type="binding site" evidence="2">
    <location>
        <position position="11"/>
    </location>
    <ligand>
        <name>substrate</name>
    </ligand>
</feature>
<comment type="function">
    <text evidence="2">Catalyzes the formation of methylglyoxal from dihydroxyacetone phosphate.</text>
</comment>
<accession>A0A2A4Z9A5</accession>
<dbReference type="GO" id="GO:0019242">
    <property type="term" value="P:methylglyoxal biosynthetic process"/>
    <property type="evidence" value="ECO:0007669"/>
    <property type="project" value="UniProtKB-UniRule"/>
</dbReference>
<sequence length="146" mass="16058">MDIKTIAIVAHDSKKQTLLDWMGDHYKLLKGHKFIATGTTGSLVKTRFPGVDIDIKLSGPLGGDQQVGALISTGKVDILIFFTDPMTAMPHDVDVKALTRLAVVYNVPTACNRSSADFLVTSPFFIGDYDISGNDYSQYLNRFEKD</sequence>
<dbReference type="InterPro" id="IPR011607">
    <property type="entry name" value="MGS-like_dom"/>
</dbReference>
<dbReference type="PANTHER" id="PTHR30492">
    <property type="entry name" value="METHYLGLYOXAL SYNTHASE"/>
    <property type="match status" value="1"/>
</dbReference>
<evidence type="ECO:0000313" key="5">
    <source>
        <dbReference type="EMBL" id="PCJ03491.1"/>
    </source>
</evidence>
<reference key="1">
    <citation type="submission" date="2017-08" db="EMBL/GenBank/DDBJ databases">
        <title>A dynamic microbial community with high functional redundancy inhabits the cold, oxic subseafloor aquifer.</title>
        <authorList>
            <person name="Tully B.J."/>
            <person name="Wheat C.G."/>
            <person name="Glazer B.T."/>
            <person name="Huber J.A."/>
        </authorList>
    </citation>
    <scope>NUCLEOTIDE SEQUENCE [LARGE SCALE GENOMIC DNA]</scope>
</reference>
<keyword evidence="2" id="KW-0456">Lyase</keyword>
<name>A0A2A4Z9A5_9PROT</name>
<dbReference type="NCBIfam" id="NF003559">
    <property type="entry name" value="PRK05234.1"/>
    <property type="match status" value="1"/>
</dbReference>
<comment type="similarity">
    <text evidence="1 2">Belongs to the methylglyoxal synthase family.</text>
</comment>
<dbReference type="EMBL" id="NVUS01000002">
    <property type="protein sequence ID" value="PCJ03491.1"/>
    <property type="molecule type" value="Genomic_DNA"/>
</dbReference>
<dbReference type="GO" id="GO:0005829">
    <property type="term" value="C:cytosol"/>
    <property type="evidence" value="ECO:0007669"/>
    <property type="project" value="TreeGrafter"/>
</dbReference>
<dbReference type="PIRSF" id="PIRSF006614">
    <property type="entry name" value="Methylglyox_syn"/>
    <property type="match status" value="1"/>
</dbReference>
<gene>
    <name evidence="2" type="primary">mgsA</name>
    <name evidence="5" type="ORF">COB13_02385</name>
</gene>
<dbReference type="Gene3D" id="3.40.50.1380">
    <property type="entry name" value="Methylglyoxal synthase-like domain"/>
    <property type="match status" value="1"/>
</dbReference>
<dbReference type="NCBIfam" id="TIGR00160">
    <property type="entry name" value="MGSA"/>
    <property type="match status" value="1"/>
</dbReference>
<dbReference type="InterPro" id="IPR018148">
    <property type="entry name" value="Methylglyoxal_synth_AS"/>
</dbReference>
<feature type="binding site" evidence="2">
    <location>
        <position position="15"/>
    </location>
    <ligand>
        <name>substrate</name>
    </ligand>
</feature>
<dbReference type="InterPro" id="IPR036914">
    <property type="entry name" value="MGS-like_dom_sf"/>
</dbReference>
<dbReference type="InterPro" id="IPR004363">
    <property type="entry name" value="Methylgl_synth"/>
</dbReference>
<feature type="binding site" evidence="2">
    <location>
        <begin position="37"/>
        <end position="40"/>
    </location>
    <ligand>
        <name>substrate</name>
    </ligand>
</feature>
<dbReference type="CDD" id="cd01422">
    <property type="entry name" value="MGS"/>
    <property type="match status" value="1"/>
</dbReference>
<proteinExistence type="inferred from homology"/>
<evidence type="ECO:0000256" key="1">
    <source>
        <dbReference type="ARBA" id="ARBA00006287"/>
    </source>
</evidence>
<dbReference type="HAMAP" id="MF_00549">
    <property type="entry name" value="Methylglyoxal_synth"/>
    <property type="match status" value="1"/>
</dbReference>
<dbReference type="EC" id="4.2.3.3" evidence="2"/>
<evidence type="ECO:0000259" key="4">
    <source>
        <dbReference type="PROSITE" id="PS51855"/>
    </source>
</evidence>
<evidence type="ECO:0000256" key="2">
    <source>
        <dbReference type="HAMAP-Rule" id="MF_00549"/>
    </source>
</evidence>
<organism evidence="5">
    <name type="scientific">OCS116 cluster bacterium</name>
    <dbReference type="NCBI Taxonomy" id="2030921"/>
    <lineage>
        <taxon>Bacteria</taxon>
        <taxon>Pseudomonadati</taxon>
        <taxon>Pseudomonadota</taxon>
        <taxon>Alphaproteobacteria</taxon>
        <taxon>OCS116 cluster</taxon>
    </lineage>
</organism>
<dbReference type="SMART" id="SM00851">
    <property type="entry name" value="MGS"/>
    <property type="match status" value="1"/>
</dbReference>
<dbReference type="Pfam" id="PF02142">
    <property type="entry name" value="MGS"/>
    <property type="match status" value="1"/>
</dbReference>
<feature type="binding site" evidence="2">
    <location>
        <begin position="58"/>
        <end position="59"/>
    </location>
    <ligand>
        <name>substrate</name>
    </ligand>
</feature>
<feature type="active site" description="Proton donor/acceptor" evidence="2 3">
    <location>
        <position position="64"/>
    </location>
</feature>
<dbReference type="AlphaFoldDB" id="A0A2A4Z9A5"/>
<feature type="binding site" evidence="2">
    <location>
        <position position="91"/>
    </location>
    <ligand>
        <name>substrate</name>
    </ligand>
</feature>
<dbReference type="GO" id="GO:0008929">
    <property type="term" value="F:methylglyoxal synthase activity"/>
    <property type="evidence" value="ECO:0007669"/>
    <property type="project" value="UniProtKB-UniRule"/>
</dbReference>